<keyword evidence="3 10" id="KW-0378">Hydrolase</keyword>
<dbReference type="SUPFAM" id="SSF51445">
    <property type="entry name" value="(Trans)glycosidases"/>
    <property type="match status" value="1"/>
</dbReference>
<dbReference type="Proteomes" id="UP000192727">
    <property type="component" value="Chromosome"/>
</dbReference>
<dbReference type="RefSeq" id="WP_083041428.1">
    <property type="nucleotide sequence ID" value="NZ_CP020557.1"/>
</dbReference>
<evidence type="ECO:0000256" key="8">
    <source>
        <dbReference type="PROSITE-ProRule" id="PRU10055"/>
    </source>
</evidence>
<dbReference type="InterPro" id="IPR018120">
    <property type="entry name" value="Glyco_hydro_1_AS"/>
</dbReference>
<sequence length="480" mass="56128">MKFPHDFLFGAASASYQVEGAWNEDGKGITNWDVFSKIPGKTYNQTNGDVAIDHYHRYKEDIRLMAEMGLESYRFSISWARILPAGDGEINEKGIDFYNRIIDECLQYGIVPFVTLYHWDLPLTLEKDGGWTNKRTAEAFVKYAEICFRAFGDRVKHWITFNETVMFCGLGYLKGAHPPGIQNDVSKYFQATHYVFYAHAKAVNLYKQLKQYGEIGITHVFLPAYSIDNQPDNILAERHANEYETFWFYDPILKGEYPSYVTQQLKEQGWIPNWTIEELEMIKQNAGKNDFIGLNYYQPIRVERYNKDIKNKEHSRETSTLAPGNPSFDGFYRTVRMKDKTYTKWGWEISPEGFLNGLHMLKERYGNIKMYVTENGLGDEDPIIDGEIVDVPRIKYIEEHLKVIKRAIKEGIHLKGYYAWSVIDLLSWLNGYKKQYGFIFVDHDNNLKRKKKLSFHWYKHIIATRGKSYKREKVILGDGI</sequence>
<dbReference type="GO" id="GO:0005829">
    <property type="term" value="C:cytosol"/>
    <property type="evidence" value="ECO:0007669"/>
    <property type="project" value="TreeGrafter"/>
</dbReference>
<dbReference type="EMBL" id="CP020557">
    <property type="protein sequence ID" value="ARF70222.1"/>
    <property type="molecule type" value="Genomic_DNA"/>
</dbReference>
<feature type="active site" description="Nucleophile" evidence="8">
    <location>
        <position position="374"/>
    </location>
</feature>
<dbReference type="InterPro" id="IPR017853">
    <property type="entry name" value="GH"/>
</dbReference>
<protein>
    <recommendedName>
        <fullName evidence="2">beta-glucosidase</fullName>
        <ecNumber evidence="2">3.2.1.21</ecNumber>
    </recommendedName>
    <alternativeName>
        <fullName evidence="7">Amygdalase</fullName>
    </alternativeName>
    <alternativeName>
        <fullName evidence="5">Cellobiase</fullName>
    </alternativeName>
    <alternativeName>
        <fullName evidence="6">Gentiobiase</fullName>
    </alternativeName>
</protein>
<proteinExistence type="inferred from homology"/>
<dbReference type="AlphaFoldDB" id="A0A1V0UYE1"/>
<reference evidence="11 12" key="1">
    <citation type="submission" date="2017-03" db="EMBL/GenBank/DDBJ databases">
        <title>Paenibacillus larvae genome sequencing.</title>
        <authorList>
            <person name="Dingman D.W."/>
        </authorList>
    </citation>
    <scope>NUCLEOTIDE SEQUENCE [LARGE SCALE GENOMIC DNA]</scope>
    <source>
        <strain evidence="11 12">SAG 10367</strain>
    </source>
</reference>
<dbReference type="EC" id="3.2.1.21" evidence="2"/>
<dbReference type="PROSITE" id="PS00653">
    <property type="entry name" value="GLYCOSYL_HYDROL_F1_2"/>
    <property type="match status" value="1"/>
</dbReference>
<evidence type="ECO:0000256" key="10">
    <source>
        <dbReference type="RuleBase" id="RU004468"/>
    </source>
</evidence>
<evidence type="ECO:0000256" key="4">
    <source>
        <dbReference type="ARBA" id="ARBA00023295"/>
    </source>
</evidence>
<dbReference type="InterPro" id="IPR001360">
    <property type="entry name" value="Glyco_hydro_1"/>
</dbReference>
<dbReference type="Gene3D" id="3.20.20.80">
    <property type="entry name" value="Glycosidases"/>
    <property type="match status" value="1"/>
</dbReference>
<evidence type="ECO:0000313" key="12">
    <source>
        <dbReference type="Proteomes" id="UP000192727"/>
    </source>
</evidence>
<dbReference type="GO" id="GO:0008422">
    <property type="term" value="F:beta-glucosidase activity"/>
    <property type="evidence" value="ECO:0007669"/>
    <property type="project" value="UniProtKB-EC"/>
</dbReference>
<evidence type="ECO:0000256" key="3">
    <source>
        <dbReference type="ARBA" id="ARBA00022801"/>
    </source>
</evidence>
<organism evidence="11 12">
    <name type="scientific">Paenibacillus larvae subsp. pulvifaciens</name>
    <dbReference type="NCBI Taxonomy" id="1477"/>
    <lineage>
        <taxon>Bacteria</taxon>
        <taxon>Bacillati</taxon>
        <taxon>Bacillota</taxon>
        <taxon>Bacilli</taxon>
        <taxon>Bacillales</taxon>
        <taxon>Paenibacillaceae</taxon>
        <taxon>Paenibacillus</taxon>
    </lineage>
</organism>
<comment type="similarity">
    <text evidence="1 9">Belongs to the glycosyl hydrolase 1 family.</text>
</comment>
<accession>A0A1V0UYE1</accession>
<dbReference type="InterPro" id="IPR033132">
    <property type="entry name" value="GH_1_N_CS"/>
</dbReference>
<dbReference type="FunFam" id="3.20.20.80:FF:000004">
    <property type="entry name" value="Beta-glucosidase 6-phospho-beta-glucosidase"/>
    <property type="match status" value="1"/>
</dbReference>
<name>A0A1V0UYE1_9BACL</name>
<dbReference type="GO" id="GO:0016052">
    <property type="term" value="P:carbohydrate catabolic process"/>
    <property type="evidence" value="ECO:0007669"/>
    <property type="project" value="TreeGrafter"/>
</dbReference>
<evidence type="ECO:0000256" key="2">
    <source>
        <dbReference type="ARBA" id="ARBA00012744"/>
    </source>
</evidence>
<keyword evidence="4 10" id="KW-0326">Glycosidase</keyword>
<dbReference type="PRINTS" id="PR00131">
    <property type="entry name" value="GLHYDRLASE1"/>
</dbReference>
<evidence type="ECO:0000313" key="11">
    <source>
        <dbReference type="EMBL" id="ARF70222.1"/>
    </source>
</evidence>
<dbReference type="Pfam" id="PF00232">
    <property type="entry name" value="Glyco_hydro_1"/>
    <property type="match status" value="1"/>
</dbReference>
<dbReference type="PROSITE" id="PS00572">
    <property type="entry name" value="GLYCOSYL_HYDROL_F1_1"/>
    <property type="match status" value="1"/>
</dbReference>
<evidence type="ECO:0000256" key="7">
    <source>
        <dbReference type="ARBA" id="ARBA00079432"/>
    </source>
</evidence>
<dbReference type="PANTHER" id="PTHR10353:SF36">
    <property type="entry name" value="LP05116P"/>
    <property type="match status" value="1"/>
</dbReference>
<evidence type="ECO:0000256" key="1">
    <source>
        <dbReference type="ARBA" id="ARBA00010838"/>
    </source>
</evidence>
<dbReference type="PANTHER" id="PTHR10353">
    <property type="entry name" value="GLYCOSYL HYDROLASE"/>
    <property type="match status" value="1"/>
</dbReference>
<evidence type="ECO:0000256" key="6">
    <source>
        <dbReference type="ARBA" id="ARBA00032194"/>
    </source>
</evidence>
<evidence type="ECO:0000256" key="5">
    <source>
        <dbReference type="ARBA" id="ARBA00031448"/>
    </source>
</evidence>
<evidence type="ECO:0000256" key="9">
    <source>
        <dbReference type="RuleBase" id="RU003690"/>
    </source>
</evidence>
<gene>
    <name evidence="11" type="ORF">B7C51_23805</name>
</gene>